<dbReference type="Proteomes" id="UP000887097">
    <property type="component" value="Unassembled WGS sequence"/>
</dbReference>
<organism evidence="2 3">
    <name type="scientific">Xylanibacter ruminicola</name>
    <name type="common">Prevotella ruminicola</name>
    <dbReference type="NCBI Taxonomy" id="839"/>
    <lineage>
        <taxon>Bacteria</taxon>
        <taxon>Pseudomonadati</taxon>
        <taxon>Bacteroidota</taxon>
        <taxon>Bacteroidia</taxon>
        <taxon>Bacteroidales</taxon>
        <taxon>Prevotellaceae</taxon>
        <taxon>Xylanibacter</taxon>
    </lineage>
</organism>
<sequence>MIICPACKEEIEDDSHYCDQCGQQLLFCKQCGHVGLGRRCTRCGGMMALPAGSMAAANAGANPMGAPMGNPMANPMGNPMANPMGNPMGSPAGNPGVGAAVRPGVNISVTPSASVSRAANVPPAQQQQPVSPRTSNAQNIAASISVGPAISIAQAGAGRSSMPMMTLVNESLNIRITAMNGAIIGRRKGPYVQFFEQNSYVSGIHAQLKYKSGAGWFVIDMNSSNGTRINQAPIQPETENPLKNGDVLSIANVNLQVVIR</sequence>
<comment type="caution">
    <text evidence="2">The sequence shown here is derived from an EMBL/GenBank/DDBJ whole genome shotgun (WGS) entry which is preliminary data.</text>
</comment>
<dbReference type="SMART" id="SM00240">
    <property type="entry name" value="FHA"/>
    <property type="match status" value="1"/>
</dbReference>
<feature type="domain" description="FHA" evidence="1">
    <location>
        <begin position="182"/>
        <end position="234"/>
    </location>
</feature>
<dbReference type="RefSeq" id="WP_074684058.1">
    <property type="nucleotide sequence ID" value="NZ_BPTT01000001.1"/>
</dbReference>
<dbReference type="CDD" id="cd00060">
    <property type="entry name" value="FHA"/>
    <property type="match status" value="1"/>
</dbReference>
<proteinExistence type="predicted"/>
<protein>
    <recommendedName>
        <fullName evidence="1">FHA domain-containing protein</fullName>
    </recommendedName>
</protein>
<dbReference type="GeneID" id="31500154"/>
<dbReference type="AlphaFoldDB" id="A0AA37I0K3"/>
<name>A0AA37I0K3_XYLRU</name>
<dbReference type="Pfam" id="PF00498">
    <property type="entry name" value="FHA"/>
    <property type="match status" value="1"/>
</dbReference>
<gene>
    <name evidence="2" type="ORF">PRMUPPPA20_11200</name>
</gene>
<dbReference type="PANTHER" id="PTHR23308">
    <property type="entry name" value="NUCLEAR INHIBITOR OF PROTEIN PHOSPHATASE-1"/>
    <property type="match status" value="1"/>
</dbReference>
<evidence type="ECO:0000313" key="3">
    <source>
        <dbReference type="Proteomes" id="UP000887097"/>
    </source>
</evidence>
<dbReference type="SUPFAM" id="SSF49879">
    <property type="entry name" value="SMAD/FHA domain"/>
    <property type="match status" value="1"/>
</dbReference>
<dbReference type="InterPro" id="IPR008984">
    <property type="entry name" value="SMAD_FHA_dom_sf"/>
</dbReference>
<dbReference type="Gene3D" id="2.60.200.20">
    <property type="match status" value="1"/>
</dbReference>
<dbReference type="InterPro" id="IPR000253">
    <property type="entry name" value="FHA_dom"/>
</dbReference>
<dbReference type="EMBL" id="BPTT01000001">
    <property type="protein sequence ID" value="GJG33011.1"/>
    <property type="molecule type" value="Genomic_DNA"/>
</dbReference>
<reference evidence="2" key="1">
    <citation type="submission" date="2021-08" db="EMBL/GenBank/DDBJ databases">
        <title>Prevotella lacticifex sp. nov., isolated from rumen of cow.</title>
        <authorList>
            <person name="Shinkai T."/>
            <person name="Ikeyama N."/>
            <person name="Kumagai M."/>
            <person name="Ohmori H."/>
            <person name="Sakamoto M."/>
            <person name="Ohkuma M."/>
            <person name="Mitsumori M."/>
        </authorList>
    </citation>
    <scope>NUCLEOTIDE SEQUENCE</scope>
    <source>
        <strain evidence="2">JCM 8259</strain>
    </source>
</reference>
<dbReference type="PROSITE" id="PS50006">
    <property type="entry name" value="FHA_DOMAIN"/>
    <property type="match status" value="1"/>
</dbReference>
<dbReference type="InterPro" id="IPR050923">
    <property type="entry name" value="Cell_Proc_Reg/RNA_Proc"/>
</dbReference>
<accession>A0AA37I0K3</accession>
<evidence type="ECO:0000313" key="2">
    <source>
        <dbReference type="EMBL" id="GJG33011.1"/>
    </source>
</evidence>
<evidence type="ECO:0000259" key="1">
    <source>
        <dbReference type="PROSITE" id="PS50006"/>
    </source>
</evidence>